<evidence type="ECO:0000256" key="1">
    <source>
        <dbReference type="SAM" id="Phobius"/>
    </source>
</evidence>
<dbReference type="Gene3D" id="3.50.50.60">
    <property type="entry name" value="FAD/NAD(P)-binding domain"/>
    <property type="match status" value="1"/>
</dbReference>
<sequence>MSPPSPVELRYHTVAQDAALGTLLAVVLCALLKLVLSGARRRRARVPVLVVGAGPVGLVAALAALRSGRTRHLQLLEARGRASLLRRPQQVALDPRSVRFLRALGVDFDNMEGCWRERRFFTRLGVFQEHLLSLLERERRGVELSLGTRFSEDFLRRIPAAERPRVIIVADGSSGDSCSVLGISDEFIVESCGAYGANATIERLDQRQVPTPEIRVHGLLFDLSAYGIDAQRESRRGSLAVVDSSGFHLKIYGSFRNRCMALACQEHGQGKMVHFLRHTANTSIMRSIFHQSFNTYKSDMEPRLMELSSNRLQCSRKLFEIQLSHRRITAAFMEAEQISVTVEGAAARLLNFDTGSGVNLGLEGLESLGAFISRTAVALDRGELIEALSEKIQHARQVSRSFCRSGVSSAIFE</sequence>
<organism evidence="2 3">
    <name type="scientific">Danionella cerebrum</name>
    <dbReference type="NCBI Taxonomy" id="2873325"/>
    <lineage>
        <taxon>Eukaryota</taxon>
        <taxon>Metazoa</taxon>
        <taxon>Chordata</taxon>
        <taxon>Craniata</taxon>
        <taxon>Vertebrata</taxon>
        <taxon>Euteleostomi</taxon>
        <taxon>Actinopterygii</taxon>
        <taxon>Neopterygii</taxon>
        <taxon>Teleostei</taxon>
        <taxon>Ostariophysi</taxon>
        <taxon>Cypriniformes</taxon>
        <taxon>Danionidae</taxon>
        <taxon>Danioninae</taxon>
        <taxon>Danionella</taxon>
    </lineage>
</organism>
<reference evidence="2 3" key="1">
    <citation type="journal article" date="2019" name="Sci. Data">
        <title>Hybrid genome assembly and annotation of Danionella translucida.</title>
        <authorList>
            <person name="Kadobianskyi M."/>
            <person name="Schulze L."/>
            <person name="Schuelke M."/>
            <person name="Judkewitz B."/>
        </authorList>
    </citation>
    <scope>NUCLEOTIDE SEQUENCE [LARGE SCALE GENOMIC DNA]</scope>
    <source>
        <strain evidence="2 3">Bolton</strain>
    </source>
</reference>
<name>A0A553Q7B6_9TELE</name>
<accession>A0A553Q7B6</accession>
<dbReference type="AlphaFoldDB" id="A0A553Q7B6"/>
<comment type="caution">
    <text evidence="2">The sequence shown here is derived from an EMBL/GenBank/DDBJ whole genome shotgun (WGS) entry which is preliminary data.</text>
</comment>
<keyword evidence="3" id="KW-1185">Reference proteome</keyword>
<dbReference type="InterPro" id="IPR036188">
    <property type="entry name" value="FAD/NAD-bd_sf"/>
</dbReference>
<evidence type="ECO:0000313" key="3">
    <source>
        <dbReference type="Proteomes" id="UP000316079"/>
    </source>
</evidence>
<feature type="transmembrane region" description="Helical" evidence="1">
    <location>
        <begin position="18"/>
        <end position="36"/>
    </location>
</feature>
<feature type="transmembrane region" description="Helical" evidence="1">
    <location>
        <begin position="48"/>
        <end position="65"/>
    </location>
</feature>
<evidence type="ECO:0000313" key="2">
    <source>
        <dbReference type="EMBL" id="TRY85820.1"/>
    </source>
</evidence>
<dbReference type="PRINTS" id="PR00368">
    <property type="entry name" value="FADPNR"/>
</dbReference>
<gene>
    <name evidence="2" type="ORF">DNTS_011865</name>
</gene>
<dbReference type="PRINTS" id="PR00469">
    <property type="entry name" value="PNDRDTASEII"/>
</dbReference>
<keyword evidence="1" id="KW-0812">Transmembrane</keyword>
<proteinExistence type="predicted"/>
<dbReference type="STRING" id="623744.A0A553Q7B6"/>
<dbReference type="Proteomes" id="UP000316079">
    <property type="component" value="Unassembled WGS sequence"/>
</dbReference>
<dbReference type="OrthoDB" id="6104570at2759"/>
<dbReference type="EMBL" id="SRMA01026256">
    <property type="protein sequence ID" value="TRY85820.1"/>
    <property type="molecule type" value="Genomic_DNA"/>
</dbReference>
<dbReference type="SUPFAM" id="SSF51905">
    <property type="entry name" value="FAD/NAD(P)-binding domain"/>
    <property type="match status" value="1"/>
</dbReference>
<keyword evidence="1" id="KW-0472">Membrane</keyword>
<keyword evidence="1" id="KW-1133">Transmembrane helix</keyword>
<protein>
    <submittedName>
        <fullName evidence="2">Uncharacterized protein</fullName>
    </submittedName>
</protein>